<evidence type="ECO:0000313" key="2">
    <source>
        <dbReference type="Proteomes" id="UP000177925"/>
    </source>
</evidence>
<protein>
    <submittedName>
        <fullName evidence="1">Uncharacterized protein</fullName>
    </submittedName>
</protein>
<name>A0A1F6TBA0_9PROT</name>
<evidence type="ECO:0000313" key="1">
    <source>
        <dbReference type="EMBL" id="OGI42382.1"/>
    </source>
</evidence>
<sequence length="294" mass="30601">MKINNRIVNAVVTTKHALLGVGLIGLGLLSVSPPVQANAGEATNLVAPYGHFPLAFGPAAGPYTTHYLISSTSGTPSTVNVKCYNDSFGRVGPAGGVDVDLGVGHDMDVFDPVSLLLTTSPSFTGFGWCYFAVTAGDDVAVTFLLGVSQSGNLITTNDSRLVTSGTAQSQVTDDDANIPYWTREGSWDTYFVALNPTTTAQTLTVDIYNSTSTYQTTWLGDGGLSGRDLDIIPVSALAPAAFFGNADVNVGAGSSNRGFVGWISGVNLNSGQAFMYNVPLDKDDLSALLGGDRP</sequence>
<proteinExistence type="predicted"/>
<reference evidence="1 2" key="1">
    <citation type="journal article" date="2016" name="Nat. Commun.">
        <title>Thousands of microbial genomes shed light on interconnected biogeochemical processes in an aquifer system.</title>
        <authorList>
            <person name="Anantharaman K."/>
            <person name="Brown C.T."/>
            <person name="Hug L.A."/>
            <person name="Sharon I."/>
            <person name="Castelle C.J."/>
            <person name="Probst A.J."/>
            <person name="Thomas B.C."/>
            <person name="Singh A."/>
            <person name="Wilkins M.J."/>
            <person name="Karaoz U."/>
            <person name="Brodie E.L."/>
            <person name="Williams K.H."/>
            <person name="Hubbard S.S."/>
            <person name="Banfield J.F."/>
        </authorList>
    </citation>
    <scope>NUCLEOTIDE SEQUENCE [LARGE SCALE GENOMIC DNA]</scope>
</reference>
<comment type="caution">
    <text evidence="1">The sequence shown here is derived from an EMBL/GenBank/DDBJ whole genome shotgun (WGS) entry which is preliminary data.</text>
</comment>
<dbReference type="AlphaFoldDB" id="A0A1F6TBA0"/>
<organism evidence="1 2">
    <name type="scientific">Candidatus Muproteobacteria bacterium RBG_16_64_11</name>
    <dbReference type="NCBI Taxonomy" id="1817758"/>
    <lineage>
        <taxon>Bacteria</taxon>
        <taxon>Pseudomonadati</taxon>
        <taxon>Pseudomonadota</taxon>
        <taxon>Candidatus Muproteobacteria</taxon>
    </lineage>
</organism>
<accession>A0A1F6TBA0</accession>
<dbReference type="Proteomes" id="UP000177925">
    <property type="component" value="Unassembled WGS sequence"/>
</dbReference>
<dbReference type="EMBL" id="MFSS01000091">
    <property type="protein sequence ID" value="OGI42382.1"/>
    <property type="molecule type" value="Genomic_DNA"/>
</dbReference>
<gene>
    <name evidence="1" type="ORF">A2150_04645</name>
</gene>